<dbReference type="GO" id="GO:0055085">
    <property type="term" value="P:transmembrane transport"/>
    <property type="evidence" value="ECO:0007669"/>
    <property type="project" value="UniProtKB-UniRule"/>
</dbReference>
<feature type="transmembrane region" description="Helical" evidence="6">
    <location>
        <begin position="21"/>
        <end position="40"/>
    </location>
</feature>
<accession>A0A1M6BAU2</accession>
<feature type="transmembrane region" description="Helical" evidence="6">
    <location>
        <begin position="206"/>
        <end position="227"/>
    </location>
</feature>
<feature type="transmembrane region" description="Helical" evidence="6">
    <location>
        <begin position="539"/>
        <end position="561"/>
    </location>
</feature>
<dbReference type="Proteomes" id="UP000184442">
    <property type="component" value="Unassembled WGS sequence"/>
</dbReference>
<dbReference type="STRING" id="1122184.SAMN02745176_00365"/>
<dbReference type="OrthoDB" id="9781780at2"/>
<dbReference type="InterPro" id="IPR027022">
    <property type="entry name" value="ABC_permease_BceB-typ"/>
</dbReference>
<evidence type="ECO:0000256" key="2">
    <source>
        <dbReference type="ARBA" id="ARBA00022475"/>
    </source>
</evidence>
<feature type="transmembrane region" description="Helical" evidence="6">
    <location>
        <begin position="285"/>
        <end position="306"/>
    </location>
</feature>
<gene>
    <name evidence="8" type="ORF">SAMN02745176_00365</name>
</gene>
<keyword evidence="5 6" id="KW-0472">Membrane</keyword>
<feature type="transmembrane region" description="Helical" evidence="6">
    <location>
        <begin position="113"/>
        <end position="144"/>
    </location>
</feature>
<feature type="transmembrane region" description="Helical" evidence="6">
    <location>
        <begin position="596"/>
        <end position="621"/>
    </location>
</feature>
<dbReference type="InterPro" id="IPR003838">
    <property type="entry name" value="ABC3_permease_C"/>
</dbReference>
<keyword evidence="9" id="KW-1185">Reference proteome</keyword>
<dbReference type="GO" id="GO:0005886">
    <property type="term" value="C:plasma membrane"/>
    <property type="evidence" value="ECO:0007669"/>
    <property type="project" value="UniProtKB-SubCell"/>
</dbReference>
<keyword evidence="3 6" id="KW-0812">Transmembrane</keyword>
<dbReference type="RefSeq" id="WP_073023877.1">
    <property type="nucleotide sequence ID" value="NZ_FQZS01000003.1"/>
</dbReference>
<dbReference type="InterPro" id="IPR052536">
    <property type="entry name" value="ABC-4_Integral_Memb_Prot"/>
</dbReference>
<dbReference type="PANTHER" id="PTHR46795">
    <property type="entry name" value="ABC TRANSPORTER PERMEASE-RELATED-RELATED"/>
    <property type="match status" value="1"/>
</dbReference>
<reference evidence="8 9" key="1">
    <citation type="submission" date="2016-11" db="EMBL/GenBank/DDBJ databases">
        <authorList>
            <person name="Jaros S."/>
            <person name="Januszkiewicz K."/>
            <person name="Wedrychowicz H."/>
        </authorList>
    </citation>
    <scope>NUCLEOTIDE SEQUENCE [LARGE SCALE GENOMIC DNA]</scope>
    <source>
        <strain evidence="8 9">DSM 19022</strain>
    </source>
</reference>
<keyword evidence="2 6" id="KW-1003">Cell membrane</keyword>
<dbReference type="PIRSF" id="PIRSF018968">
    <property type="entry name" value="ABC_permease_BceB"/>
    <property type="match status" value="1"/>
</dbReference>
<evidence type="ECO:0000256" key="4">
    <source>
        <dbReference type="ARBA" id="ARBA00022989"/>
    </source>
</evidence>
<dbReference type="Pfam" id="PF02687">
    <property type="entry name" value="FtsX"/>
    <property type="match status" value="1"/>
</dbReference>
<evidence type="ECO:0000256" key="3">
    <source>
        <dbReference type="ARBA" id="ARBA00022692"/>
    </source>
</evidence>
<keyword evidence="4 6" id="KW-1133">Transmembrane helix</keyword>
<dbReference type="EMBL" id="FQZS01000003">
    <property type="protein sequence ID" value="SHI45849.1"/>
    <property type="molecule type" value="Genomic_DNA"/>
</dbReference>
<feature type="domain" description="ABC3 transporter permease C-terminal" evidence="7">
    <location>
        <begin position="66"/>
        <end position="183"/>
    </location>
</feature>
<evidence type="ECO:0000259" key="7">
    <source>
        <dbReference type="Pfam" id="PF02687"/>
    </source>
</evidence>
<feature type="transmembrane region" description="Helical" evidence="6">
    <location>
        <begin position="233"/>
        <end position="252"/>
    </location>
</feature>
<evidence type="ECO:0000313" key="9">
    <source>
        <dbReference type="Proteomes" id="UP000184442"/>
    </source>
</evidence>
<dbReference type="PANTHER" id="PTHR46795:SF3">
    <property type="entry name" value="ABC TRANSPORTER PERMEASE"/>
    <property type="match status" value="1"/>
</dbReference>
<evidence type="ECO:0000313" key="8">
    <source>
        <dbReference type="EMBL" id="SHI45849.1"/>
    </source>
</evidence>
<evidence type="ECO:0000256" key="5">
    <source>
        <dbReference type="ARBA" id="ARBA00023136"/>
    </source>
</evidence>
<sequence length="660" mass="75293">MTLRDIAYKNIKGNFNRYVMYYLSNTLVVMVFFIFANFIFNPTVSKVGTLGLKGVMVANSMILCEVLIMVFTVLFTYYSMVGFLKSREKEFGLLSTFGLTKGDIRKYVIYENLIVTFVSVITGLLLGILFSKLFFMAITVIMAFDGEIPFSISLKAVGTTILSFVALFQGMSVLVTLRIKNNNIAELLKGSRVAQEAPKFSMPKTILAIVFIAVGYIMAILSGYMIILTMFPILFFTVTGTYFLFTQFSVFMTTKIKNNKRTFYKGTNIITLSQIVHRLKDNAKVLFIVAILGAVTLTASATVYSIQQSIKYKLFLKNPHDVSFMEIGAGLNDMSILEKTEDIFREHGLLLKHKNQVLLIKATRQGELKLQKGRNVSNPYLKPNTEDFYIMANSDYNKLAEQFKKQKVTLAQGEVYINSHQFNIIGIKSEKVFVGNEFITLGIKGENYKFKIKDESIGGVIDADNNKTNVAIVNDKDYESFRAKAEKEDEIMYYGYNIEDWQRSKKAVEEIASIVPENENIIFNDRIRDFVDLMQGMSLFLFIGTFISILFFIATGSIIYFKMFNEIRNDRLEFISLKKIGMAYDEIKQIVSRQSFIVFFLPFAVAFAHSTFAIIALSNLLGNNITLYFLTVVAIYLVFQTLYYVFAKTMYLKQIKNFEI</sequence>
<evidence type="ECO:0000256" key="6">
    <source>
        <dbReference type="PIRNR" id="PIRNR018968"/>
    </source>
</evidence>
<keyword evidence="6" id="KW-0813">Transport</keyword>
<feature type="transmembrane region" description="Helical" evidence="6">
    <location>
        <begin position="60"/>
        <end position="80"/>
    </location>
</feature>
<name>A0A1M6BAU2_9FIRM</name>
<comment type="subcellular location">
    <subcellularLocation>
        <location evidence="1 6">Cell membrane</location>
        <topology evidence="1 6">Multi-pass membrane protein</topology>
    </subcellularLocation>
</comment>
<comment type="similarity">
    <text evidence="6">Belongs to the ABC-4 integral membrane protein family.</text>
</comment>
<feature type="transmembrane region" description="Helical" evidence="6">
    <location>
        <begin position="627"/>
        <end position="646"/>
    </location>
</feature>
<proteinExistence type="inferred from homology"/>
<evidence type="ECO:0000256" key="1">
    <source>
        <dbReference type="ARBA" id="ARBA00004651"/>
    </source>
</evidence>
<dbReference type="AlphaFoldDB" id="A0A1M6BAU2"/>
<protein>
    <submittedName>
        <fullName evidence="8">Putative ABC transport system permease protein</fullName>
    </submittedName>
</protein>
<feature type="transmembrane region" description="Helical" evidence="6">
    <location>
        <begin position="156"/>
        <end position="177"/>
    </location>
</feature>
<organism evidence="8 9">
    <name type="scientific">Lutispora thermophila DSM 19022</name>
    <dbReference type="NCBI Taxonomy" id="1122184"/>
    <lineage>
        <taxon>Bacteria</taxon>
        <taxon>Bacillati</taxon>
        <taxon>Bacillota</taxon>
        <taxon>Clostridia</taxon>
        <taxon>Lutisporales</taxon>
        <taxon>Lutisporaceae</taxon>
        <taxon>Lutispora</taxon>
    </lineage>
</organism>